<name>A0AAE1QRC3_9SOLA</name>
<comment type="caution">
    <text evidence="2">The sequence shown here is derived from an EMBL/GenBank/DDBJ whole genome shotgun (WGS) entry which is preliminary data.</text>
</comment>
<proteinExistence type="predicted"/>
<evidence type="ECO:0000313" key="3">
    <source>
        <dbReference type="Proteomes" id="UP001291623"/>
    </source>
</evidence>
<keyword evidence="3" id="KW-1185">Reference proteome</keyword>
<dbReference type="AlphaFoldDB" id="A0AAE1QRC3"/>
<evidence type="ECO:0000313" key="2">
    <source>
        <dbReference type="EMBL" id="KAK4338175.1"/>
    </source>
</evidence>
<protein>
    <submittedName>
        <fullName evidence="2">Uncharacterized protein</fullName>
    </submittedName>
</protein>
<evidence type="ECO:0000256" key="1">
    <source>
        <dbReference type="SAM" id="MobiDB-lite"/>
    </source>
</evidence>
<dbReference type="EMBL" id="JAVYJV010000024">
    <property type="protein sequence ID" value="KAK4338175.1"/>
    <property type="molecule type" value="Genomic_DNA"/>
</dbReference>
<accession>A0AAE1QRC3</accession>
<dbReference type="Proteomes" id="UP001291623">
    <property type="component" value="Unassembled WGS sequence"/>
</dbReference>
<reference evidence="2" key="1">
    <citation type="submission" date="2023-12" db="EMBL/GenBank/DDBJ databases">
        <title>Genome assembly of Anisodus tanguticus.</title>
        <authorList>
            <person name="Wang Y.-J."/>
        </authorList>
    </citation>
    <scope>NUCLEOTIDE SEQUENCE</scope>
    <source>
        <strain evidence="2">KB-2021</strain>
        <tissue evidence="2">Leaf</tissue>
    </source>
</reference>
<sequence>MTISRRSTPTDNITGGCINWMLRHYREVSAVRGSDSGDLPAALDIGDGENLDPNQLNEN</sequence>
<organism evidence="2 3">
    <name type="scientific">Anisodus tanguticus</name>
    <dbReference type="NCBI Taxonomy" id="243964"/>
    <lineage>
        <taxon>Eukaryota</taxon>
        <taxon>Viridiplantae</taxon>
        <taxon>Streptophyta</taxon>
        <taxon>Embryophyta</taxon>
        <taxon>Tracheophyta</taxon>
        <taxon>Spermatophyta</taxon>
        <taxon>Magnoliopsida</taxon>
        <taxon>eudicotyledons</taxon>
        <taxon>Gunneridae</taxon>
        <taxon>Pentapetalae</taxon>
        <taxon>asterids</taxon>
        <taxon>lamiids</taxon>
        <taxon>Solanales</taxon>
        <taxon>Solanaceae</taxon>
        <taxon>Solanoideae</taxon>
        <taxon>Hyoscyameae</taxon>
        <taxon>Anisodus</taxon>
    </lineage>
</organism>
<gene>
    <name evidence="2" type="ORF">RND71_042662</name>
</gene>
<feature type="region of interest" description="Disordered" evidence="1">
    <location>
        <begin position="33"/>
        <end position="59"/>
    </location>
</feature>